<dbReference type="InterPro" id="IPR020827">
    <property type="entry name" value="Asparaginase/glutaminase_AS1"/>
</dbReference>
<dbReference type="PRINTS" id="PR00139">
    <property type="entry name" value="ASNGLNASE"/>
</dbReference>
<comment type="similarity">
    <text evidence="5">In the N-terminal section; belongs to the asparaginase 1 family.</text>
</comment>
<organism evidence="12 13">
    <name type="scientific">Amphimedon queenslandica</name>
    <name type="common">Sponge</name>
    <dbReference type="NCBI Taxonomy" id="400682"/>
    <lineage>
        <taxon>Eukaryota</taxon>
        <taxon>Metazoa</taxon>
        <taxon>Porifera</taxon>
        <taxon>Demospongiae</taxon>
        <taxon>Heteroscleromorpha</taxon>
        <taxon>Haplosclerida</taxon>
        <taxon>Niphatidae</taxon>
        <taxon>Amphimedon</taxon>
    </lineage>
</organism>
<dbReference type="SUPFAM" id="SSF53774">
    <property type="entry name" value="Glutaminase/Asparaginase"/>
    <property type="match status" value="1"/>
</dbReference>
<dbReference type="EC" id="3.5.1.1" evidence="1"/>
<evidence type="ECO:0000256" key="7">
    <source>
        <dbReference type="PROSITE-ProRule" id="PRU00023"/>
    </source>
</evidence>
<dbReference type="EnsemblMetazoa" id="XM_019993569.1">
    <property type="protein sequence ID" value="XP_019849128.1"/>
    <property type="gene ID" value="LOC100636945"/>
</dbReference>
<feature type="active site" evidence="9">
    <location>
        <position position="156"/>
    </location>
</feature>
<evidence type="ECO:0000259" key="10">
    <source>
        <dbReference type="Pfam" id="PF00710"/>
    </source>
</evidence>
<evidence type="ECO:0000256" key="5">
    <source>
        <dbReference type="ARBA" id="ARBA00061199"/>
    </source>
</evidence>
<dbReference type="PRINTS" id="PR01415">
    <property type="entry name" value="ANKYRIN"/>
</dbReference>
<dbReference type="GO" id="GO:0004067">
    <property type="term" value="F:asparaginase activity"/>
    <property type="evidence" value="ECO:0007669"/>
    <property type="project" value="UniProtKB-UniRule"/>
</dbReference>
<dbReference type="InterPro" id="IPR027473">
    <property type="entry name" value="L-asparaginase_C"/>
</dbReference>
<dbReference type="Pfam" id="PF12796">
    <property type="entry name" value="Ank_2"/>
    <property type="match status" value="1"/>
</dbReference>
<dbReference type="InterPro" id="IPR006034">
    <property type="entry name" value="Asparaginase/glutaminase-like"/>
</dbReference>
<dbReference type="InterPro" id="IPR036770">
    <property type="entry name" value="Ankyrin_rpt-contain_sf"/>
</dbReference>
<dbReference type="AlphaFoldDB" id="A0AAN0IXF1"/>
<name>A0AAN0IXF1_AMPQE</name>
<dbReference type="SMART" id="SM00870">
    <property type="entry name" value="Asparaginase"/>
    <property type="match status" value="1"/>
</dbReference>
<dbReference type="PIRSF" id="PIRSF500176">
    <property type="entry name" value="L_ASNase"/>
    <property type="match status" value="1"/>
</dbReference>
<evidence type="ECO:0000256" key="6">
    <source>
        <dbReference type="PIRSR" id="PIRSR001220-2"/>
    </source>
</evidence>
<dbReference type="PROSITE" id="PS50088">
    <property type="entry name" value="ANK_REPEAT"/>
    <property type="match status" value="2"/>
</dbReference>
<feature type="active site" evidence="8">
    <location>
        <position position="53"/>
    </location>
</feature>
<reference evidence="12" key="2">
    <citation type="submission" date="2024-06" db="UniProtKB">
        <authorList>
            <consortium name="EnsemblMetazoa"/>
        </authorList>
    </citation>
    <scope>IDENTIFICATION</scope>
</reference>
<dbReference type="CDD" id="cd08963">
    <property type="entry name" value="L-asparaginase_I"/>
    <property type="match status" value="1"/>
</dbReference>
<dbReference type="PROSITE" id="PS50297">
    <property type="entry name" value="ANK_REP_REGION"/>
    <property type="match status" value="2"/>
</dbReference>
<keyword evidence="4 7" id="KW-0040">ANK repeat</keyword>
<feature type="repeat" description="ANK" evidence="7">
    <location>
        <begin position="506"/>
        <end position="538"/>
    </location>
</feature>
<dbReference type="FunFam" id="3.40.50.40:FF:000001">
    <property type="entry name" value="L-asparaginase 1"/>
    <property type="match status" value="1"/>
</dbReference>
<dbReference type="Gene3D" id="1.25.40.20">
    <property type="entry name" value="Ankyrin repeat-containing domain"/>
    <property type="match status" value="1"/>
</dbReference>
<dbReference type="InterPro" id="IPR040919">
    <property type="entry name" value="Asparaginase_C"/>
</dbReference>
<evidence type="ECO:0000256" key="9">
    <source>
        <dbReference type="PROSITE-ProRule" id="PRU10100"/>
    </source>
</evidence>
<feature type="domain" description="Asparaginase/glutaminase C-terminal" evidence="11">
    <location>
        <begin position="277"/>
        <end position="393"/>
    </location>
</feature>
<dbReference type="PIRSF" id="PIRSF001220">
    <property type="entry name" value="L-ASNase_gatD"/>
    <property type="match status" value="1"/>
</dbReference>
<dbReference type="KEGG" id="aqu:100636945"/>
<dbReference type="Gene3D" id="3.40.50.1170">
    <property type="entry name" value="L-asparaginase, N-terminal domain"/>
    <property type="match status" value="1"/>
</dbReference>
<keyword evidence="2" id="KW-0677">Repeat</keyword>
<dbReference type="Proteomes" id="UP000007879">
    <property type="component" value="Unassembled WGS sequence"/>
</dbReference>
<feature type="repeat" description="ANK" evidence="7">
    <location>
        <begin position="473"/>
        <end position="505"/>
    </location>
</feature>
<dbReference type="PROSITE" id="PS51732">
    <property type="entry name" value="ASN_GLN_ASE_3"/>
    <property type="match status" value="1"/>
</dbReference>
<reference evidence="13" key="1">
    <citation type="journal article" date="2010" name="Nature">
        <title>The Amphimedon queenslandica genome and the evolution of animal complexity.</title>
        <authorList>
            <person name="Srivastava M."/>
            <person name="Simakov O."/>
            <person name="Chapman J."/>
            <person name="Fahey B."/>
            <person name="Gauthier M.E."/>
            <person name="Mitros T."/>
            <person name="Richards G.S."/>
            <person name="Conaco C."/>
            <person name="Dacre M."/>
            <person name="Hellsten U."/>
            <person name="Larroux C."/>
            <person name="Putnam N.H."/>
            <person name="Stanke M."/>
            <person name="Adamska M."/>
            <person name="Darling A."/>
            <person name="Degnan S.M."/>
            <person name="Oakley T.H."/>
            <person name="Plachetzki D.C."/>
            <person name="Zhai Y."/>
            <person name="Adamski M."/>
            <person name="Calcino A."/>
            <person name="Cummins S.F."/>
            <person name="Goodstein D.M."/>
            <person name="Harris C."/>
            <person name="Jackson D.J."/>
            <person name="Leys S.P."/>
            <person name="Shu S."/>
            <person name="Woodcroft B.J."/>
            <person name="Vervoort M."/>
            <person name="Kosik K.S."/>
            <person name="Manning G."/>
            <person name="Degnan B.M."/>
            <person name="Rokhsar D.S."/>
        </authorList>
    </citation>
    <scope>NUCLEOTIDE SEQUENCE [LARGE SCALE GENOMIC DNA]</scope>
</reference>
<accession>A0AAN0IXF1</accession>
<dbReference type="InterPro" id="IPR036152">
    <property type="entry name" value="Asp/glu_Ase-like_sf"/>
</dbReference>
<dbReference type="InterPro" id="IPR027475">
    <property type="entry name" value="Asparaginase/glutaminase_AS2"/>
</dbReference>
<dbReference type="GO" id="GO:0006528">
    <property type="term" value="P:asparagine metabolic process"/>
    <property type="evidence" value="ECO:0007669"/>
    <property type="project" value="UniProtKB-ARBA"/>
</dbReference>
<evidence type="ECO:0000256" key="4">
    <source>
        <dbReference type="ARBA" id="ARBA00023043"/>
    </source>
</evidence>
<dbReference type="PROSITE" id="PS00144">
    <property type="entry name" value="ASN_GLN_ASE_1"/>
    <property type="match status" value="1"/>
</dbReference>
<protein>
    <recommendedName>
        <fullName evidence="1">asparaginase</fullName>
        <ecNumber evidence="1">3.5.1.1</ecNumber>
    </recommendedName>
</protein>
<evidence type="ECO:0000256" key="1">
    <source>
        <dbReference type="ARBA" id="ARBA00012920"/>
    </source>
</evidence>
<evidence type="ECO:0000259" key="11">
    <source>
        <dbReference type="Pfam" id="PF17763"/>
    </source>
</evidence>
<dbReference type="SFLD" id="SFLDS00057">
    <property type="entry name" value="Glutaminase/Asparaginase"/>
    <property type="match status" value="1"/>
</dbReference>
<proteinExistence type="inferred from homology"/>
<dbReference type="Gene3D" id="3.40.50.40">
    <property type="match status" value="1"/>
</dbReference>
<dbReference type="InterPro" id="IPR037152">
    <property type="entry name" value="L-asparaginase_N_sf"/>
</dbReference>
<keyword evidence="13" id="KW-1185">Reference proteome</keyword>
<dbReference type="PANTHER" id="PTHR11707">
    <property type="entry name" value="L-ASPARAGINASE"/>
    <property type="match status" value="1"/>
</dbReference>
<dbReference type="SMART" id="SM00248">
    <property type="entry name" value="ANK"/>
    <property type="match status" value="3"/>
</dbReference>
<dbReference type="InterPro" id="IPR027474">
    <property type="entry name" value="L-asparaginase_N"/>
</dbReference>
<dbReference type="Pfam" id="PF00710">
    <property type="entry name" value="Asparaginase"/>
    <property type="match status" value="1"/>
</dbReference>
<feature type="binding site" evidence="6">
    <location>
        <begin position="156"/>
        <end position="157"/>
    </location>
    <ligand>
        <name>substrate</name>
    </ligand>
</feature>
<dbReference type="SUPFAM" id="SSF48403">
    <property type="entry name" value="Ankyrin repeat"/>
    <property type="match status" value="1"/>
</dbReference>
<dbReference type="RefSeq" id="XP_019849128.1">
    <property type="nucleotide sequence ID" value="XM_019993569.1"/>
</dbReference>
<dbReference type="PROSITE" id="PS00917">
    <property type="entry name" value="ASN_GLN_ASE_2"/>
    <property type="match status" value="1"/>
</dbReference>
<evidence type="ECO:0000256" key="3">
    <source>
        <dbReference type="ARBA" id="ARBA00022801"/>
    </source>
</evidence>
<dbReference type="InterPro" id="IPR041725">
    <property type="entry name" value="L-asparaginase_I"/>
</dbReference>
<keyword evidence="3" id="KW-0378">Hydrolase</keyword>
<dbReference type="InterPro" id="IPR002110">
    <property type="entry name" value="Ankyrin_rpt"/>
</dbReference>
<dbReference type="Pfam" id="PF17763">
    <property type="entry name" value="Asparaginase_C"/>
    <property type="match status" value="1"/>
</dbReference>
<evidence type="ECO:0000256" key="8">
    <source>
        <dbReference type="PROSITE-ProRule" id="PRU10099"/>
    </source>
</evidence>
<feature type="domain" description="L-asparaginase N-terminal" evidence="10">
    <location>
        <begin position="44"/>
        <end position="258"/>
    </location>
</feature>
<evidence type="ECO:0000313" key="12">
    <source>
        <dbReference type="EnsemblMetazoa" id="XP_019849128.1"/>
    </source>
</evidence>
<dbReference type="GeneID" id="100636945"/>
<dbReference type="FunFam" id="3.40.50.1170:FF:000003">
    <property type="entry name" value="60 kDa lysophospholipase"/>
    <property type="match status" value="1"/>
</dbReference>
<dbReference type="InterPro" id="IPR006033">
    <property type="entry name" value="AsnA_fam"/>
</dbReference>
<sequence length="598" mass="66488">MGHTFDTPLARQSALHDTVAVKMSEFLWKKEDLAGSSHSEKKRRVLVLYTGGTIGMKWTEKGYSPVKDYFEDKIQTYPMLKDTQYVISSLETERFEGIKPIPLPLTIRNYRILYGIKEYTPLLDSSNMSMTDWAYIASDIRKYYAKFDAFVILHGTDTMAYTASALSFMLENLGKTIILTGSQIPLSELRSDGRDNLLESLIIAGEFVIPEVLLYFNNKLFRGNRTVKMNSSRLDAFSSPNFPPIARVGVDIKVNWESVFRPSSTEKFHVHSDMNSNVGILRLFPGISKAAICSFLQPPMEGVVLQSYGAGNIPDSRSDIIQELSAATERGVIIVNCSQCFSGYVSEKYAAGLILRDANVIPGYDMTPEASLTKLSYLLSRSELSLEEKRKLMEENLRGEKTVINEQSDPQSLLNDTNLLRSLTKLLTSNTDVKLLRESLFPSLLCKAASEGDLEALKTLKKEGGDVAFPDYTGLTPLHLAARRGHYDTVHYLLVNGASVHMKDSLHRTPLHEAISFKQLDIIKLLVQTGAHINETPTEIGSKLCLAASVDDVKLVEAWRLAGADMNSKDYSGNTASSIAQAGSQVSQYLAKIKCKEN</sequence>
<evidence type="ECO:0000256" key="2">
    <source>
        <dbReference type="ARBA" id="ARBA00022737"/>
    </source>
</evidence>
<dbReference type="NCBIfam" id="TIGR00519">
    <property type="entry name" value="asnASE_I"/>
    <property type="match status" value="1"/>
</dbReference>
<feature type="binding site" evidence="6">
    <location>
        <position position="125"/>
    </location>
    <ligand>
        <name>substrate</name>
    </ligand>
</feature>
<evidence type="ECO:0000313" key="13">
    <source>
        <dbReference type="Proteomes" id="UP000007879"/>
    </source>
</evidence>
<dbReference type="PANTHER" id="PTHR11707:SF28">
    <property type="entry name" value="60 KDA LYSOPHOSPHOLIPASE"/>
    <property type="match status" value="1"/>
</dbReference>